<accession>A0A2G2W251</accession>
<dbReference type="InterPro" id="IPR036047">
    <property type="entry name" value="F-box-like_dom_sf"/>
</dbReference>
<dbReference type="InterPro" id="IPR006527">
    <property type="entry name" value="F-box-assoc_dom_typ1"/>
</dbReference>
<dbReference type="Pfam" id="PF13962">
    <property type="entry name" value="PGG"/>
    <property type="match status" value="1"/>
</dbReference>
<keyword evidence="3" id="KW-0677">Repeat</keyword>
<dbReference type="OrthoDB" id="1847170at2759"/>
<evidence type="ECO:0000256" key="5">
    <source>
        <dbReference type="ARBA" id="ARBA00023043"/>
    </source>
</evidence>
<evidence type="ECO:0000256" key="6">
    <source>
        <dbReference type="ARBA" id="ARBA00023136"/>
    </source>
</evidence>
<organism evidence="10 11">
    <name type="scientific">Capsicum baccatum</name>
    <name type="common">Peruvian pepper</name>
    <dbReference type="NCBI Taxonomy" id="33114"/>
    <lineage>
        <taxon>Eukaryota</taxon>
        <taxon>Viridiplantae</taxon>
        <taxon>Streptophyta</taxon>
        <taxon>Embryophyta</taxon>
        <taxon>Tracheophyta</taxon>
        <taxon>Spermatophyta</taxon>
        <taxon>Magnoliopsida</taxon>
        <taxon>eudicotyledons</taxon>
        <taxon>Gunneridae</taxon>
        <taxon>Pentapetalae</taxon>
        <taxon>asterids</taxon>
        <taxon>lamiids</taxon>
        <taxon>Solanales</taxon>
        <taxon>Solanaceae</taxon>
        <taxon>Solanoideae</taxon>
        <taxon>Capsiceae</taxon>
        <taxon>Capsicum</taxon>
    </lineage>
</organism>
<dbReference type="STRING" id="33114.A0A2G2W251"/>
<dbReference type="Pfam" id="PF07734">
    <property type="entry name" value="FBA_1"/>
    <property type="match status" value="1"/>
</dbReference>
<dbReference type="SUPFAM" id="SSF48403">
    <property type="entry name" value="Ankyrin repeat"/>
    <property type="match status" value="1"/>
</dbReference>
<dbReference type="PROSITE" id="PS50297">
    <property type="entry name" value="ANK_REP_REGION"/>
    <property type="match status" value="2"/>
</dbReference>
<sequence length="958" mass="107282">MDPILYSAAMRGNIGDANFLLADHLKRDEENGYQVTPKGNTVLHVAALYGHSHFAAEVLKITPAMLCCQNKKNETALHIAANEGHTEVVRVLLACLEDHNTNDKLTIMTDASGDTALHKAVRSQHLDVVKLLVKEGSEFEFPPNHAQETPLYLAAESGFHEALINILESCKKPTYAAGPSNRTPLHAAVIHEHKDCIRSLWRWNKALCEQPDLWGWNSLHYAVKLGLEDVVSDMLGWKKSLVYLPAGSENDWTTAIHIAASEGDVNMINELLNHCPDCWDMLNSNNQNALHVAILNNKDKLVRVILDSGKCDSLVDEPDSDGNTPLHLLAASDNHVRELIYHPRAKKMSFNKQNQTPLDIALSHTVTTKKEKLVRDLCSIGRFGKRDFEVKRKNEYMPLREDDQDKAIKANQTEVESIMKSAQIHIVVATLIMTVTFAAGITLPGGFESDPDSHNKGMAILIRKTTFRAFVVSDAIAFTCSAVAIFIYFFMADESRPPSRLEIVSKLYDLAGIFQCLSMLAVVVAFATGKLVLPASGVSGSQSCLGVIWGRDSVVVDWDREKKLVLTALTKMELQMESVGDEASHQHGKRHQPTIQTSDSILTLPILPLELITEILVRLPVKSLLKFKSVSKSWLALISSPDFIKNHLNLSANNKDNTYHRIILRDSHPPRDPKVCPLRSLLDGDFVTEAYDFDYPMKNTTSCFWTVGSVNGLICLEVVYIGLFIWNPTIRKYKTLADHGTELNDDDTCSYGFGYDEVHDDYKVVGLFFIDNGDYPYDVTVKIYSLKSDSWRQIDGFQSADLASDFAKSVYGKIHWMTSEGEIIFIDLVDEKWTTLNHPCYGEDLRLKLGVFGSDLSIFTSSAELWVLKEYGVEESWENILTIKTHDIYDIRPLFIKSNKGEILLMLGSTVRIYHLEDDFVSPNKTVGLTTYSDSEIYIESLVCPILQNEPGTQVTQS</sequence>
<comment type="subcellular location">
    <subcellularLocation>
        <location evidence="1">Membrane</location>
        <topology evidence="1">Multi-pass membrane protein</topology>
    </subcellularLocation>
</comment>
<keyword evidence="5 7" id="KW-0040">ANK repeat</keyword>
<evidence type="ECO:0000313" key="10">
    <source>
        <dbReference type="EMBL" id="PHT39294.1"/>
    </source>
</evidence>
<evidence type="ECO:0000256" key="2">
    <source>
        <dbReference type="ARBA" id="ARBA00022692"/>
    </source>
</evidence>
<keyword evidence="2 8" id="KW-0812">Transmembrane</keyword>
<feature type="transmembrane region" description="Helical" evidence="8">
    <location>
        <begin position="703"/>
        <end position="726"/>
    </location>
</feature>
<name>A0A2G2W251_CAPBA</name>
<evidence type="ECO:0000259" key="9">
    <source>
        <dbReference type="PROSITE" id="PS50181"/>
    </source>
</evidence>
<feature type="transmembrane region" description="Helical" evidence="8">
    <location>
        <begin position="467"/>
        <end position="490"/>
    </location>
</feature>
<keyword evidence="6 8" id="KW-0472">Membrane</keyword>
<evidence type="ECO:0000313" key="11">
    <source>
        <dbReference type="Proteomes" id="UP000224567"/>
    </source>
</evidence>
<dbReference type="InterPro" id="IPR026961">
    <property type="entry name" value="PGG_dom"/>
</dbReference>
<dbReference type="SUPFAM" id="SSF81383">
    <property type="entry name" value="F-box domain"/>
    <property type="match status" value="1"/>
</dbReference>
<dbReference type="Pfam" id="PF00646">
    <property type="entry name" value="F-box"/>
    <property type="match status" value="1"/>
</dbReference>
<keyword evidence="4 8" id="KW-1133">Transmembrane helix</keyword>
<proteinExistence type="predicted"/>
<dbReference type="EMBL" id="MLFT02000009">
    <property type="protein sequence ID" value="PHT39294.1"/>
    <property type="molecule type" value="Genomic_DNA"/>
</dbReference>
<dbReference type="InterPro" id="IPR017451">
    <property type="entry name" value="F-box-assoc_interact_dom"/>
</dbReference>
<dbReference type="Gene3D" id="1.25.40.20">
    <property type="entry name" value="Ankyrin repeat-containing domain"/>
    <property type="match status" value="1"/>
</dbReference>
<dbReference type="InterPro" id="IPR002110">
    <property type="entry name" value="Ankyrin_rpt"/>
</dbReference>
<dbReference type="InterPro" id="IPR036770">
    <property type="entry name" value="Ankyrin_rpt-contain_sf"/>
</dbReference>
<feature type="domain" description="F-box" evidence="9">
    <location>
        <begin position="601"/>
        <end position="647"/>
    </location>
</feature>
<dbReference type="InterPro" id="IPR001810">
    <property type="entry name" value="F-box_dom"/>
</dbReference>
<dbReference type="SMART" id="SM00248">
    <property type="entry name" value="ANK"/>
    <property type="match status" value="10"/>
</dbReference>
<feature type="repeat" description="ANK" evidence="7">
    <location>
        <begin position="112"/>
        <end position="144"/>
    </location>
</feature>
<protein>
    <recommendedName>
        <fullName evidence="9">F-box domain-containing protein</fullName>
    </recommendedName>
</protein>
<feature type="transmembrane region" description="Helical" evidence="8">
    <location>
        <begin position="424"/>
        <end position="447"/>
    </location>
</feature>
<feature type="repeat" description="ANK" evidence="7">
    <location>
        <begin position="285"/>
        <end position="317"/>
    </location>
</feature>
<dbReference type="NCBIfam" id="TIGR01640">
    <property type="entry name" value="F_box_assoc_1"/>
    <property type="match status" value="1"/>
</dbReference>
<dbReference type="PANTHER" id="PTHR24186">
    <property type="entry name" value="PROTEIN PHOSPHATASE 1 REGULATORY SUBUNIT"/>
    <property type="match status" value="1"/>
</dbReference>
<reference evidence="11" key="2">
    <citation type="journal article" date="2017" name="J. Anim. Genet.">
        <title>Multiple reference genome sequences of hot pepper reveal the massive evolution of plant disease resistance genes by retroduplication.</title>
        <authorList>
            <person name="Kim S."/>
            <person name="Park J."/>
            <person name="Yeom S.-I."/>
            <person name="Kim Y.-M."/>
            <person name="Seo E."/>
            <person name="Kim K.-T."/>
            <person name="Kim M.-S."/>
            <person name="Lee J.M."/>
            <person name="Cheong K."/>
            <person name="Shin H.-S."/>
            <person name="Kim S.-B."/>
            <person name="Han K."/>
            <person name="Lee J."/>
            <person name="Park M."/>
            <person name="Lee H.-A."/>
            <person name="Lee H.-Y."/>
            <person name="Lee Y."/>
            <person name="Oh S."/>
            <person name="Lee J.H."/>
            <person name="Choi E."/>
            <person name="Choi E."/>
            <person name="Lee S.E."/>
            <person name="Jeon J."/>
            <person name="Kim H."/>
            <person name="Choi G."/>
            <person name="Song H."/>
            <person name="Lee J."/>
            <person name="Lee S.-C."/>
            <person name="Kwon J.-K."/>
            <person name="Lee H.-Y."/>
            <person name="Koo N."/>
            <person name="Hong Y."/>
            <person name="Kim R.W."/>
            <person name="Kang W.-H."/>
            <person name="Huh J.H."/>
            <person name="Kang B.-C."/>
            <person name="Yang T.-J."/>
            <person name="Lee Y.-H."/>
            <person name="Bennetzen J.L."/>
            <person name="Choi D."/>
        </authorList>
    </citation>
    <scope>NUCLEOTIDE SEQUENCE [LARGE SCALE GENOMIC DNA]</scope>
    <source>
        <strain evidence="11">cv. PBC81</strain>
    </source>
</reference>
<dbReference type="AlphaFoldDB" id="A0A2G2W251"/>
<dbReference type="PANTHER" id="PTHR24186:SF50">
    <property type="entry name" value="ANKYRIN REPEAT-CONTAINING PROTEIN ITN1-LIKE ISOFORM X1"/>
    <property type="match status" value="1"/>
</dbReference>
<dbReference type="Proteomes" id="UP000224567">
    <property type="component" value="Unassembled WGS sequence"/>
</dbReference>
<evidence type="ECO:0000256" key="1">
    <source>
        <dbReference type="ARBA" id="ARBA00004141"/>
    </source>
</evidence>
<dbReference type="Gene3D" id="1.20.1280.50">
    <property type="match status" value="1"/>
</dbReference>
<evidence type="ECO:0000256" key="4">
    <source>
        <dbReference type="ARBA" id="ARBA00022989"/>
    </source>
</evidence>
<keyword evidence="11" id="KW-1185">Reference proteome</keyword>
<feature type="transmembrane region" description="Helical" evidence="8">
    <location>
        <begin position="510"/>
        <end position="533"/>
    </location>
</feature>
<feature type="repeat" description="ANK" evidence="7">
    <location>
        <begin position="72"/>
        <end position="104"/>
    </location>
</feature>
<dbReference type="CDD" id="cd22157">
    <property type="entry name" value="F-box_AtFBW1-like"/>
    <property type="match status" value="1"/>
</dbReference>
<dbReference type="PROSITE" id="PS50088">
    <property type="entry name" value="ANK_REPEAT"/>
    <property type="match status" value="3"/>
</dbReference>
<comment type="caution">
    <text evidence="10">The sequence shown here is derived from an EMBL/GenBank/DDBJ whole genome shotgun (WGS) entry which is preliminary data.</text>
</comment>
<evidence type="ECO:0000256" key="8">
    <source>
        <dbReference type="SAM" id="Phobius"/>
    </source>
</evidence>
<reference evidence="10 11" key="1">
    <citation type="journal article" date="2017" name="Genome Biol.">
        <title>New reference genome sequences of hot pepper reveal the massive evolution of plant disease-resistance genes by retroduplication.</title>
        <authorList>
            <person name="Kim S."/>
            <person name="Park J."/>
            <person name="Yeom S.I."/>
            <person name="Kim Y.M."/>
            <person name="Seo E."/>
            <person name="Kim K.T."/>
            <person name="Kim M.S."/>
            <person name="Lee J.M."/>
            <person name="Cheong K."/>
            <person name="Shin H.S."/>
            <person name="Kim S.B."/>
            <person name="Han K."/>
            <person name="Lee J."/>
            <person name="Park M."/>
            <person name="Lee H.A."/>
            <person name="Lee H.Y."/>
            <person name="Lee Y."/>
            <person name="Oh S."/>
            <person name="Lee J.H."/>
            <person name="Choi E."/>
            <person name="Choi E."/>
            <person name="Lee S.E."/>
            <person name="Jeon J."/>
            <person name="Kim H."/>
            <person name="Choi G."/>
            <person name="Song H."/>
            <person name="Lee J."/>
            <person name="Lee S.C."/>
            <person name="Kwon J.K."/>
            <person name="Lee H.Y."/>
            <person name="Koo N."/>
            <person name="Hong Y."/>
            <person name="Kim R.W."/>
            <person name="Kang W.H."/>
            <person name="Huh J.H."/>
            <person name="Kang B.C."/>
            <person name="Yang T.J."/>
            <person name="Lee Y.H."/>
            <person name="Bennetzen J.L."/>
            <person name="Choi D."/>
        </authorList>
    </citation>
    <scope>NUCLEOTIDE SEQUENCE [LARGE SCALE GENOMIC DNA]</scope>
    <source>
        <strain evidence="11">cv. PBC81</strain>
    </source>
</reference>
<gene>
    <name evidence="10" type="ORF">CQW23_22867</name>
</gene>
<dbReference type="PROSITE" id="PS50181">
    <property type="entry name" value="FBOX"/>
    <property type="match status" value="1"/>
</dbReference>
<dbReference type="Pfam" id="PF12796">
    <property type="entry name" value="Ank_2"/>
    <property type="match status" value="4"/>
</dbReference>
<dbReference type="GO" id="GO:0005886">
    <property type="term" value="C:plasma membrane"/>
    <property type="evidence" value="ECO:0007669"/>
    <property type="project" value="TreeGrafter"/>
</dbReference>
<evidence type="ECO:0000256" key="3">
    <source>
        <dbReference type="ARBA" id="ARBA00022737"/>
    </source>
</evidence>
<evidence type="ECO:0000256" key="7">
    <source>
        <dbReference type="PROSITE-ProRule" id="PRU00023"/>
    </source>
</evidence>
<dbReference type="SMART" id="SM00256">
    <property type="entry name" value="FBOX"/>
    <property type="match status" value="1"/>
</dbReference>